<accession>A0A9D4B3Q0</accession>
<dbReference type="EMBL" id="JAHDVG010000463">
    <property type="protein sequence ID" value="KAH1187107.1"/>
    <property type="molecule type" value="Genomic_DNA"/>
</dbReference>
<dbReference type="InterPro" id="IPR036812">
    <property type="entry name" value="NAD(P)_OxRdtase_dom_sf"/>
</dbReference>
<dbReference type="SUPFAM" id="SSF51430">
    <property type="entry name" value="NAD(P)-linked oxidoreductase"/>
    <property type="match status" value="1"/>
</dbReference>
<sequence length="159" mass="17400">MPAVGFVPATGFAGPSAWSLLRRRSASIFSKSAFLTLAVAQKSLRTWFGWPMKTCARPGLRHRVRVMELPCIKGAVRPLRCVRSTMAQSSRPLGGPAQRPASVLGIMEFGRRTDQEASRALLQAFLEQGHRELDTAHMYGGAHPSASWGRCWRVAAGPQ</sequence>
<proteinExistence type="predicted"/>
<name>A0A9D4B3Q0_9SAUR</name>
<comment type="caution">
    <text evidence="1">The sequence shown here is derived from an EMBL/GenBank/DDBJ whole genome shotgun (WGS) entry which is preliminary data.</text>
</comment>
<evidence type="ECO:0008006" key="3">
    <source>
        <dbReference type="Google" id="ProtNLM"/>
    </source>
</evidence>
<gene>
    <name evidence="1" type="ORF">KIL84_019856</name>
</gene>
<evidence type="ECO:0000313" key="2">
    <source>
        <dbReference type="Proteomes" id="UP000827986"/>
    </source>
</evidence>
<keyword evidence="2" id="KW-1185">Reference proteome</keyword>
<evidence type="ECO:0000313" key="1">
    <source>
        <dbReference type="EMBL" id="KAH1187107.1"/>
    </source>
</evidence>
<dbReference type="AlphaFoldDB" id="A0A9D4B3Q0"/>
<protein>
    <recommendedName>
        <fullName evidence="3">NADP-dependent oxidoreductase domain-containing protein</fullName>
    </recommendedName>
</protein>
<dbReference type="Gene3D" id="3.20.20.100">
    <property type="entry name" value="NADP-dependent oxidoreductase domain"/>
    <property type="match status" value="1"/>
</dbReference>
<dbReference type="Proteomes" id="UP000827986">
    <property type="component" value="Unassembled WGS sequence"/>
</dbReference>
<organism evidence="1 2">
    <name type="scientific">Mauremys mutica</name>
    <name type="common">yellowpond turtle</name>
    <dbReference type="NCBI Taxonomy" id="74926"/>
    <lineage>
        <taxon>Eukaryota</taxon>
        <taxon>Metazoa</taxon>
        <taxon>Chordata</taxon>
        <taxon>Craniata</taxon>
        <taxon>Vertebrata</taxon>
        <taxon>Euteleostomi</taxon>
        <taxon>Archelosauria</taxon>
        <taxon>Testudinata</taxon>
        <taxon>Testudines</taxon>
        <taxon>Cryptodira</taxon>
        <taxon>Durocryptodira</taxon>
        <taxon>Testudinoidea</taxon>
        <taxon>Geoemydidae</taxon>
        <taxon>Geoemydinae</taxon>
        <taxon>Mauremys</taxon>
    </lineage>
</organism>
<reference evidence="1" key="1">
    <citation type="submission" date="2021-09" db="EMBL/GenBank/DDBJ databases">
        <title>The genome of Mauremys mutica provides insights into the evolution of semi-aquatic lifestyle.</title>
        <authorList>
            <person name="Gong S."/>
            <person name="Gao Y."/>
        </authorList>
    </citation>
    <scope>NUCLEOTIDE SEQUENCE</scope>
    <source>
        <strain evidence="1">MM-2020</strain>
        <tissue evidence="1">Muscle</tissue>
    </source>
</reference>